<feature type="compositionally biased region" description="Low complexity" evidence="5">
    <location>
        <begin position="212"/>
        <end position="232"/>
    </location>
</feature>
<dbReference type="EMBL" id="JAQIZT010000017">
    <property type="protein sequence ID" value="KAJ6960300.1"/>
    <property type="molecule type" value="Genomic_DNA"/>
</dbReference>
<dbReference type="InterPro" id="IPR035897">
    <property type="entry name" value="Toll_tir_struct_dom_sf"/>
</dbReference>
<comment type="catalytic activity">
    <reaction evidence="4">
        <text>NAD(+) + H2O = ADP-D-ribose + nicotinamide + H(+)</text>
        <dbReference type="Rhea" id="RHEA:16301"/>
        <dbReference type="ChEBI" id="CHEBI:15377"/>
        <dbReference type="ChEBI" id="CHEBI:15378"/>
        <dbReference type="ChEBI" id="CHEBI:17154"/>
        <dbReference type="ChEBI" id="CHEBI:57540"/>
        <dbReference type="ChEBI" id="CHEBI:57967"/>
        <dbReference type="EC" id="3.2.2.6"/>
    </reaction>
    <physiologicalReaction direction="left-to-right" evidence="4">
        <dbReference type="Rhea" id="RHEA:16302"/>
    </physiologicalReaction>
</comment>
<dbReference type="SUPFAM" id="SSF52200">
    <property type="entry name" value="Toll/Interleukin receptor TIR domain"/>
    <property type="match status" value="1"/>
</dbReference>
<keyword evidence="2" id="KW-0378">Hydrolase</keyword>
<evidence type="ECO:0000256" key="4">
    <source>
        <dbReference type="ARBA" id="ARBA00047304"/>
    </source>
</evidence>
<dbReference type="GO" id="GO:0061809">
    <property type="term" value="F:NAD+ nucleosidase activity, cyclic ADP-ribose generating"/>
    <property type="evidence" value="ECO:0007669"/>
    <property type="project" value="UniProtKB-EC"/>
</dbReference>
<feature type="compositionally biased region" description="Low complexity" evidence="5">
    <location>
        <begin position="187"/>
        <end position="204"/>
    </location>
</feature>
<evidence type="ECO:0000259" key="6">
    <source>
        <dbReference type="Pfam" id="PF01582"/>
    </source>
</evidence>
<feature type="region of interest" description="Disordered" evidence="5">
    <location>
        <begin position="172"/>
        <end position="278"/>
    </location>
</feature>
<evidence type="ECO:0000313" key="8">
    <source>
        <dbReference type="Proteomes" id="UP001164929"/>
    </source>
</evidence>
<evidence type="ECO:0000313" key="7">
    <source>
        <dbReference type="EMBL" id="KAJ6960300.1"/>
    </source>
</evidence>
<feature type="domain" description="TIR" evidence="6">
    <location>
        <begin position="74"/>
        <end position="178"/>
    </location>
</feature>
<reference evidence="7" key="1">
    <citation type="journal article" date="2023" name="Mol. Ecol. Resour.">
        <title>Chromosome-level genome assembly of a triploid poplar Populus alba 'Berolinensis'.</title>
        <authorList>
            <person name="Chen S."/>
            <person name="Yu Y."/>
            <person name="Wang X."/>
            <person name="Wang S."/>
            <person name="Zhang T."/>
            <person name="Zhou Y."/>
            <person name="He R."/>
            <person name="Meng N."/>
            <person name="Wang Y."/>
            <person name="Liu W."/>
            <person name="Liu Z."/>
            <person name="Liu J."/>
            <person name="Guo Q."/>
            <person name="Huang H."/>
            <person name="Sederoff R.R."/>
            <person name="Wang G."/>
            <person name="Qu G."/>
            <person name="Chen S."/>
        </authorList>
    </citation>
    <scope>NUCLEOTIDE SEQUENCE</scope>
    <source>
        <strain evidence="7">SC-2020</strain>
    </source>
</reference>
<comment type="caution">
    <text evidence="7">The sequence shown here is derived from an EMBL/GenBank/DDBJ whole genome shotgun (WGS) entry which is preliminary data.</text>
</comment>
<dbReference type="PANTHER" id="PTHR32009">
    <property type="entry name" value="TMV RESISTANCE PROTEIN N-LIKE"/>
    <property type="match status" value="1"/>
</dbReference>
<dbReference type="InterPro" id="IPR000157">
    <property type="entry name" value="TIR_dom"/>
</dbReference>
<accession>A0AAD6LGQ4</accession>
<dbReference type="AlphaFoldDB" id="A0AAD6LGQ4"/>
<evidence type="ECO:0000256" key="2">
    <source>
        <dbReference type="ARBA" id="ARBA00022801"/>
    </source>
</evidence>
<dbReference type="Proteomes" id="UP001164929">
    <property type="component" value="Chromosome 17"/>
</dbReference>
<dbReference type="Gene3D" id="3.40.50.10140">
    <property type="entry name" value="Toll/interleukin-1 receptor homology (TIR) domain"/>
    <property type="match status" value="1"/>
</dbReference>
<sequence>MSFHSYEQQVKVKNCGVRLLSYVYSNIEQSSAHFIVRCETTASSYKASLAFSSSYHQWKANVFPGIRVADTSDTVTYLKSNRVRRFIIPVEKEPEKVMAIRYRLFEAIEKSELSILIFARDFASLPRCFEELVKIVGFIDEMRSDIVFPVVEQSKIDDQTKSYTIVFDKNEGNLRENEEKQRSSSNAAAAAAADPVDPAVDPVLAPSPPAAADPAAPADRAAAAEVPAAEASAPDDRSVAEAVPAAPEEGAADPAAPAAVAPVAPAADPLNPEARALV</sequence>
<evidence type="ECO:0000256" key="1">
    <source>
        <dbReference type="ARBA" id="ARBA00011982"/>
    </source>
</evidence>
<protein>
    <recommendedName>
        <fullName evidence="1">ADP-ribosyl cyclase/cyclic ADP-ribose hydrolase</fullName>
        <ecNumber evidence="1">3.2.2.6</ecNumber>
    </recommendedName>
</protein>
<name>A0AAD6LGQ4_9ROSI</name>
<evidence type="ECO:0000256" key="3">
    <source>
        <dbReference type="ARBA" id="ARBA00023027"/>
    </source>
</evidence>
<dbReference type="GO" id="GO:0007165">
    <property type="term" value="P:signal transduction"/>
    <property type="evidence" value="ECO:0007669"/>
    <property type="project" value="InterPro"/>
</dbReference>
<evidence type="ECO:0000256" key="5">
    <source>
        <dbReference type="SAM" id="MobiDB-lite"/>
    </source>
</evidence>
<organism evidence="7 8">
    <name type="scientific">Populus alba x Populus x berolinensis</name>
    <dbReference type="NCBI Taxonomy" id="444605"/>
    <lineage>
        <taxon>Eukaryota</taxon>
        <taxon>Viridiplantae</taxon>
        <taxon>Streptophyta</taxon>
        <taxon>Embryophyta</taxon>
        <taxon>Tracheophyta</taxon>
        <taxon>Spermatophyta</taxon>
        <taxon>Magnoliopsida</taxon>
        <taxon>eudicotyledons</taxon>
        <taxon>Gunneridae</taxon>
        <taxon>Pentapetalae</taxon>
        <taxon>rosids</taxon>
        <taxon>fabids</taxon>
        <taxon>Malpighiales</taxon>
        <taxon>Salicaceae</taxon>
        <taxon>Saliceae</taxon>
        <taxon>Populus</taxon>
    </lineage>
</organism>
<dbReference type="PANTHER" id="PTHR32009:SF39">
    <property type="entry name" value="TIR DOMAIN-CONTAINING PROTEIN"/>
    <property type="match status" value="1"/>
</dbReference>
<keyword evidence="3" id="KW-0520">NAD</keyword>
<feature type="compositionally biased region" description="Low complexity" evidence="5">
    <location>
        <begin position="240"/>
        <end position="269"/>
    </location>
</feature>
<proteinExistence type="predicted"/>
<dbReference type="EC" id="3.2.2.6" evidence="1"/>
<dbReference type="Pfam" id="PF01582">
    <property type="entry name" value="TIR"/>
    <property type="match status" value="1"/>
</dbReference>
<feature type="compositionally biased region" description="Basic and acidic residues" evidence="5">
    <location>
        <begin position="172"/>
        <end position="182"/>
    </location>
</feature>
<gene>
    <name evidence="7" type="ORF">NC653_038355</name>
</gene>
<keyword evidence="8" id="KW-1185">Reference proteome</keyword>